<dbReference type="EMBL" id="CM042063">
    <property type="protein sequence ID" value="KAI3667153.1"/>
    <property type="molecule type" value="Genomic_DNA"/>
</dbReference>
<evidence type="ECO:0000313" key="1">
    <source>
        <dbReference type="EMBL" id="KAI3667153.1"/>
    </source>
</evidence>
<sequence length="154" mass="17749">MTRDVAPRLGYNKPALIESLFFPALQVLQLQSLWLPRGVLFKLYIVGDAIKVVRHFSLPDVSKRELSRSVGVFRFSRVSSAAQSADDADLDSCIAELPPRALLERLARELRRRLGLHLFNLDMIREHGTRDRFYVIDINYFPGYGKMPEYEHIC</sequence>
<evidence type="ECO:0000313" key="2">
    <source>
        <dbReference type="Proteomes" id="UP001055879"/>
    </source>
</evidence>
<reference evidence="1 2" key="2">
    <citation type="journal article" date="2022" name="Mol. Ecol. Resour.">
        <title>The genomes of chicory, endive, great burdock and yacon provide insights into Asteraceae paleo-polyploidization history and plant inulin production.</title>
        <authorList>
            <person name="Fan W."/>
            <person name="Wang S."/>
            <person name="Wang H."/>
            <person name="Wang A."/>
            <person name="Jiang F."/>
            <person name="Liu H."/>
            <person name="Zhao H."/>
            <person name="Xu D."/>
            <person name="Zhang Y."/>
        </authorList>
    </citation>
    <scope>NUCLEOTIDE SEQUENCE [LARGE SCALE GENOMIC DNA]</scope>
    <source>
        <strain evidence="2">cv. Niubang</strain>
    </source>
</reference>
<proteinExistence type="predicted"/>
<dbReference type="Proteomes" id="UP001055879">
    <property type="component" value="Linkage Group LG17"/>
</dbReference>
<organism evidence="1 2">
    <name type="scientific">Arctium lappa</name>
    <name type="common">Greater burdock</name>
    <name type="synonym">Lappa major</name>
    <dbReference type="NCBI Taxonomy" id="4217"/>
    <lineage>
        <taxon>Eukaryota</taxon>
        <taxon>Viridiplantae</taxon>
        <taxon>Streptophyta</taxon>
        <taxon>Embryophyta</taxon>
        <taxon>Tracheophyta</taxon>
        <taxon>Spermatophyta</taxon>
        <taxon>Magnoliopsida</taxon>
        <taxon>eudicotyledons</taxon>
        <taxon>Gunneridae</taxon>
        <taxon>Pentapetalae</taxon>
        <taxon>asterids</taxon>
        <taxon>campanulids</taxon>
        <taxon>Asterales</taxon>
        <taxon>Asteraceae</taxon>
        <taxon>Carduoideae</taxon>
        <taxon>Cardueae</taxon>
        <taxon>Arctiinae</taxon>
        <taxon>Arctium</taxon>
    </lineage>
</organism>
<comment type="caution">
    <text evidence="1">The sequence shown here is derived from an EMBL/GenBank/DDBJ whole genome shotgun (WGS) entry which is preliminary data.</text>
</comment>
<reference evidence="2" key="1">
    <citation type="journal article" date="2022" name="Mol. Ecol. Resour.">
        <title>The genomes of chicory, endive, great burdock and yacon provide insights into Asteraceae palaeo-polyploidization history and plant inulin production.</title>
        <authorList>
            <person name="Fan W."/>
            <person name="Wang S."/>
            <person name="Wang H."/>
            <person name="Wang A."/>
            <person name="Jiang F."/>
            <person name="Liu H."/>
            <person name="Zhao H."/>
            <person name="Xu D."/>
            <person name="Zhang Y."/>
        </authorList>
    </citation>
    <scope>NUCLEOTIDE SEQUENCE [LARGE SCALE GENOMIC DNA]</scope>
    <source>
        <strain evidence="2">cv. Niubang</strain>
    </source>
</reference>
<protein>
    <submittedName>
        <fullName evidence="1">Uncharacterized protein</fullName>
    </submittedName>
</protein>
<accession>A0ACB8XH25</accession>
<gene>
    <name evidence="1" type="ORF">L6452_42201</name>
</gene>
<keyword evidence="2" id="KW-1185">Reference proteome</keyword>
<name>A0ACB8XH25_ARCLA</name>